<gene>
    <name evidence="1" type="ORF">KK1_013157</name>
</gene>
<organism evidence="1 2">
    <name type="scientific">Cajanus cajan</name>
    <name type="common">Pigeon pea</name>
    <name type="synonym">Cajanus indicus</name>
    <dbReference type="NCBI Taxonomy" id="3821"/>
    <lineage>
        <taxon>Eukaryota</taxon>
        <taxon>Viridiplantae</taxon>
        <taxon>Streptophyta</taxon>
        <taxon>Embryophyta</taxon>
        <taxon>Tracheophyta</taxon>
        <taxon>Spermatophyta</taxon>
        <taxon>Magnoliopsida</taxon>
        <taxon>eudicotyledons</taxon>
        <taxon>Gunneridae</taxon>
        <taxon>Pentapetalae</taxon>
        <taxon>rosids</taxon>
        <taxon>fabids</taxon>
        <taxon>Fabales</taxon>
        <taxon>Fabaceae</taxon>
        <taxon>Papilionoideae</taxon>
        <taxon>50 kb inversion clade</taxon>
        <taxon>NPAAA clade</taxon>
        <taxon>indigoferoid/millettioid clade</taxon>
        <taxon>Phaseoleae</taxon>
        <taxon>Cajanus</taxon>
    </lineage>
</organism>
<dbReference type="PANTHER" id="PTHR32011:SF2">
    <property type="entry name" value="OS08G0472400 PROTEIN"/>
    <property type="match status" value="1"/>
</dbReference>
<keyword evidence="2" id="KW-1185">Reference proteome</keyword>
<dbReference type="Proteomes" id="UP000075243">
    <property type="component" value="Chromosome 6"/>
</dbReference>
<protein>
    <recommendedName>
        <fullName evidence="3">Knr4/Smi1-like domain-containing protein</fullName>
    </recommendedName>
</protein>
<dbReference type="STRING" id="3821.A0A151TIN5"/>
<dbReference type="OMA" id="FEGEMVM"/>
<accession>A0A151TIN5</accession>
<evidence type="ECO:0008006" key="3">
    <source>
        <dbReference type="Google" id="ProtNLM"/>
    </source>
</evidence>
<name>A0A151TIN5_CAJCA</name>
<dbReference type="PANTHER" id="PTHR32011">
    <property type="entry name" value="OS08G0472400 PROTEIN"/>
    <property type="match status" value="1"/>
</dbReference>
<proteinExistence type="predicted"/>
<dbReference type="AlphaFoldDB" id="A0A151TIN5"/>
<dbReference type="EMBL" id="CM003608">
    <property type="protein sequence ID" value="KYP66846.1"/>
    <property type="molecule type" value="Genomic_DNA"/>
</dbReference>
<reference evidence="1 2" key="1">
    <citation type="journal article" date="2012" name="Nat. Biotechnol.">
        <title>Draft genome sequence of pigeonpea (Cajanus cajan), an orphan legume crop of resource-poor farmers.</title>
        <authorList>
            <person name="Varshney R.K."/>
            <person name="Chen W."/>
            <person name="Li Y."/>
            <person name="Bharti A.K."/>
            <person name="Saxena R.K."/>
            <person name="Schlueter J.A."/>
            <person name="Donoghue M.T."/>
            <person name="Azam S."/>
            <person name="Fan G."/>
            <person name="Whaley A.M."/>
            <person name="Farmer A.D."/>
            <person name="Sheridan J."/>
            <person name="Iwata A."/>
            <person name="Tuteja R."/>
            <person name="Penmetsa R.V."/>
            <person name="Wu W."/>
            <person name="Upadhyaya H.D."/>
            <person name="Yang S.P."/>
            <person name="Shah T."/>
            <person name="Saxena K.B."/>
            <person name="Michael T."/>
            <person name="McCombie W.R."/>
            <person name="Yang B."/>
            <person name="Zhang G."/>
            <person name="Yang H."/>
            <person name="Wang J."/>
            <person name="Spillane C."/>
            <person name="Cook D.R."/>
            <person name="May G.D."/>
            <person name="Xu X."/>
            <person name="Jackson S.A."/>
        </authorList>
    </citation>
    <scope>NUCLEOTIDE SEQUENCE [LARGE SCALE GENOMIC DNA]</scope>
    <source>
        <strain evidence="2">cv. Asha</strain>
    </source>
</reference>
<evidence type="ECO:0000313" key="1">
    <source>
        <dbReference type="EMBL" id="KYP66846.1"/>
    </source>
</evidence>
<sequence>MVDVDRRMTGLNPAHIAGLRRLSARAAAAPTLPVRNGVVSFASLADKVLNHLRNSGIHVQHGLSDAEFARAEAEFGFAFPPDLRAVLAAGLPVGPGFPDWRSGGARLHLRASLDLPIAAISFQIARNALWSKSWGPRPCEPEKALRLARNALKRAPLLIPIFNHCYIPSNPSLAGNPIFFVDENRIFCCGLDLSDFFERDLDAGGRTPRWVEFWTDAATDRRRRNSSSSSSSSPERFFEMRKSKVPGWVEEYISQIGSVLKAGGWSESDIKEMVEVSASGFFEGEMVVLDNQALLDALLLKADRFSDSLRKAGWSSEEVSEALGFDFRPEKERKPAKKLSPQLAQRIEKLAQSVSRSRHHTSERETG</sequence>
<evidence type="ECO:0000313" key="2">
    <source>
        <dbReference type="Proteomes" id="UP000075243"/>
    </source>
</evidence>
<dbReference type="Gramene" id="C.cajan_12765.t">
    <property type="protein sequence ID" value="C.cajan_12765.t"/>
    <property type="gene ID" value="C.cajan_12765"/>
</dbReference>